<dbReference type="InterPro" id="IPR013783">
    <property type="entry name" value="Ig-like_fold"/>
</dbReference>
<keyword evidence="2" id="KW-0812">Transmembrane</keyword>
<feature type="transmembrane region" description="Helical" evidence="2">
    <location>
        <begin position="1405"/>
        <end position="1423"/>
    </location>
</feature>
<sequence>MAVPFRRTSAPDPSGSPDETEPGPQSSRRAPKKVDLCWSSRAPARWSSSAPRFWGRVSRPRTPTSRLQVGPLGFDRREERPPAQPARWSRRSSRDVFRRGSTIRESGPDCGATDAQSGLLWRYQHVQRRGASAYSAVCTARRLSFACRFSDRCWQPFQPGPQQRDPAMSRHLPFFRPPTSLRTARAKLLTGLGMVLALVATSFVVVSPAMADTKTFAGGTFTYTVASGATTITAFAPATGVTAITIPDKLGGKPVTAIGKSAFKSKGLTAVGFPSTVTSIGETAFLLNKLTAVTLPTGLTEIAFGAFANNNIESVTIPSGVATLGGYAFSQNDLTSVSVAEGVTNIGEYAFFDNLLTSVVLPSGLTTIGEHAFALNSLTTLDIPAAITVIEASAFEMNSLTTLTIPAGVTAIKTAAFASNRLTSVSLPSGLTTLGDRALHNNSLIEVLIPASVTSMGEWALASNPLTSVTFEGAAPTTFVAAVDGSGSLGRAVNPTTLVALTVYYSNGAAGFEAPTWKGYRSAVYVDPSAIVAPVFTADSPAETAATGAAYSYTFTASGSPAPTFAVSAGTLPAGLTLDATTGILSGTPTATGSSTFTVTASNEIEPAATGASHTITVYATPVFTADAPPLTATQGTEYAGYTFAATGSPAPLFAVTTGIEHTIVLSVPVAPDFTTDQPALDATVGTDYSYTFTASGFPTPTFTSTTLPAGWTLSSDGVLSALPTTAETITVTVTASNGVGADAVGQPHTITVTPALAAPVFTADSPTLTATASTPYLSYEFAASGYPAPTFDLAWGALPTGLTLSTDGLLSGTPTGAGGLYSFTVQASNSVARNVTGTSHLLILATSPILGTDTPPNVATVGTAYAGFTFTATGYPNPTFTVTSGVLPAGLTLTESGVLAGTPTGLGGEYTFRVAARNTAGLSAAGTLHTIIVSAAPILTADAPTPATVGAAYTYTYAATGFPAPTFSVTGTLPAGLTLSEEGVLSGTPTGTGGISDFTVTAVNAAGSDASASTITVAAAPVFTADAPTTTATVGTAYSYTFAATGYPAPTFTSAGLPEGLTLSSTGVLSGTPTGTGGVTRFAVTAGNSVTLVDGGIHSITVNAAPILTADAPTPDGTIGTAYSYIYAATGYPAPTFTVIGGVLPAGLTLSADGVLSGTPTGAGGVSSDFTVTASNGVGSPAIGSAHSITVAEASALTADAPPTPAVGVAYSYTFTASGFPTPTFAVTGTLPAGLTLTEDGVLAGTPTTAGSSTFTVTASNGVDPDAVGTTHTLAIAVPAAALKLGFAVGAKISGATTTATAVGLQAGSAWTVQVFSTPQLLANGTVGISGAVTSPVTLPSNLAAGSHHLLFTGVSASGAALTATAWFQVNAQGLVTAISLTGPTSAPATAAAALSDTGANADIALNLALLALLLGAGLLLARRRTQPTRSIR</sequence>
<protein>
    <recommendedName>
        <fullName evidence="5">Leucine-rich repeat domain-containing protein</fullName>
    </recommendedName>
</protein>
<dbReference type="GO" id="GO:0005975">
    <property type="term" value="P:carbohydrate metabolic process"/>
    <property type="evidence" value="ECO:0007669"/>
    <property type="project" value="UniProtKB-ARBA"/>
</dbReference>
<evidence type="ECO:0000256" key="1">
    <source>
        <dbReference type="SAM" id="MobiDB-lite"/>
    </source>
</evidence>
<proteinExistence type="predicted"/>
<dbReference type="Pfam" id="PF13306">
    <property type="entry name" value="LRR_5"/>
    <property type="match status" value="1"/>
</dbReference>
<keyword evidence="4" id="KW-1185">Reference proteome</keyword>
<evidence type="ECO:0000256" key="2">
    <source>
        <dbReference type="SAM" id="Phobius"/>
    </source>
</evidence>
<dbReference type="Proteomes" id="UP000272015">
    <property type="component" value="Unassembled WGS sequence"/>
</dbReference>
<keyword evidence="2" id="KW-0472">Membrane</keyword>
<dbReference type="GO" id="GO:0005509">
    <property type="term" value="F:calcium ion binding"/>
    <property type="evidence" value="ECO:0007669"/>
    <property type="project" value="InterPro"/>
</dbReference>
<dbReference type="InterPro" id="IPR015919">
    <property type="entry name" value="Cadherin-like_sf"/>
</dbReference>
<dbReference type="SUPFAM" id="SSF52058">
    <property type="entry name" value="L domain-like"/>
    <property type="match status" value="1"/>
</dbReference>
<dbReference type="EMBL" id="QZVS01000069">
    <property type="protein sequence ID" value="RJT89749.1"/>
    <property type="molecule type" value="Genomic_DNA"/>
</dbReference>
<dbReference type="Pfam" id="PF05345">
    <property type="entry name" value="He_PIG"/>
    <property type="match status" value="7"/>
</dbReference>
<dbReference type="Gene3D" id="2.60.40.10">
    <property type="entry name" value="Immunoglobulins"/>
    <property type="match status" value="8"/>
</dbReference>
<feature type="compositionally biased region" description="Low complexity" evidence="1">
    <location>
        <begin position="38"/>
        <end position="52"/>
    </location>
</feature>
<evidence type="ECO:0008006" key="5">
    <source>
        <dbReference type="Google" id="ProtNLM"/>
    </source>
</evidence>
<dbReference type="PANTHER" id="PTHR45661">
    <property type="entry name" value="SURFACE ANTIGEN"/>
    <property type="match status" value="1"/>
</dbReference>
<name>A0A3A5MPK0_9MICO</name>
<reference evidence="3 4" key="1">
    <citation type="submission" date="2018-09" db="EMBL/GenBank/DDBJ databases">
        <title>Novel species of Cryobacterium.</title>
        <authorList>
            <person name="Liu Q."/>
            <person name="Xin Y.-H."/>
        </authorList>
    </citation>
    <scope>NUCLEOTIDE SEQUENCE [LARGE SCALE GENOMIC DNA]</scope>
    <source>
        <strain evidence="3 4">Hh39</strain>
    </source>
</reference>
<keyword evidence="2" id="KW-1133">Transmembrane helix</keyword>
<dbReference type="PANTHER" id="PTHR45661:SF3">
    <property type="entry name" value="IG-LIKE DOMAIN-CONTAINING PROTEIN"/>
    <property type="match status" value="1"/>
</dbReference>
<evidence type="ECO:0000313" key="4">
    <source>
        <dbReference type="Proteomes" id="UP000272015"/>
    </source>
</evidence>
<evidence type="ECO:0000313" key="3">
    <source>
        <dbReference type="EMBL" id="RJT89749.1"/>
    </source>
</evidence>
<gene>
    <name evidence="3" type="ORF">D6T64_05880</name>
</gene>
<organism evidence="3 4">
    <name type="scientific">Cryobacterium melibiosiphilum</name>
    <dbReference type="NCBI Taxonomy" id="995039"/>
    <lineage>
        <taxon>Bacteria</taxon>
        <taxon>Bacillati</taxon>
        <taxon>Actinomycetota</taxon>
        <taxon>Actinomycetes</taxon>
        <taxon>Micrococcales</taxon>
        <taxon>Microbacteriaceae</taxon>
        <taxon>Cryobacterium</taxon>
    </lineage>
</organism>
<dbReference type="InterPro" id="IPR026906">
    <property type="entry name" value="LRR_5"/>
</dbReference>
<feature type="region of interest" description="Disordered" evidence="1">
    <location>
        <begin position="1"/>
        <end position="110"/>
    </location>
</feature>
<dbReference type="Gene3D" id="3.80.10.10">
    <property type="entry name" value="Ribonuclease Inhibitor"/>
    <property type="match status" value="3"/>
</dbReference>
<comment type="caution">
    <text evidence="3">The sequence shown here is derived from an EMBL/GenBank/DDBJ whole genome shotgun (WGS) entry which is preliminary data.</text>
</comment>
<dbReference type="InterPro" id="IPR053139">
    <property type="entry name" value="Surface_bspA-like"/>
</dbReference>
<dbReference type="SUPFAM" id="SSF49313">
    <property type="entry name" value="Cadherin-like"/>
    <property type="match status" value="7"/>
</dbReference>
<feature type="transmembrane region" description="Helical" evidence="2">
    <location>
        <begin position="188"/>
        <end position="211"/>
    </location>
</feature>
<dbReference type="GO" id="GO:0016020">
    <property type="term" value="C:membrane"/>
    <property type="evidence" value="ECO:0007669"/>
    <property type="project" value="InterPro"/>
</dbReference>
<dbReference type="InterPro" id="IPR032675">
    <property type="entry name" value="LRR_dom_sf"/>
</dbReference>
<accession>A0A3A5MPK0</accession>